<dbReference type="Proteomes" id="UP000025061">
    <property type="component" value="Unassembled WGS sequence"/>
</dbReference>
<dbReference type="EMBL" id="ARYI01000010">
    <property type="protein sequence ID" value="KCZ91982.1"/>
    <property type="molecule type" value="Genomic_DNA"/>
</dbReference>
<organism evidence="1 2">
    <name type="scientific">Hyphomonas hirschiana VP5</name>
    <dbReference type="NCBI Taxonomy" id="1280951"/>
    <lineage>
        <taxon>Bacteria</taxon>
        <taxon>Pseudomonadati</taxon>
        <taxon>Pseudomonadota</taxon>
        <taxon>Alphaproteobacteria</taxon>
        <taxon>Hyphomonadales</taxon>
        <taxon>Hyphomonadaceae</taxon>
        <taxon>Hyphomonas</taxon>
    </lineage>
</organism>
<dbReference type="PATRIC" id="fig|1280951.3.peg.2448"/>
<dbReference type="AlphaFoldDB" id="A0A059FMZ8"/>
<dbReference type="RefSeq" id="WP_011648314.1">
    <property type="nucleotide sequence ID" value="NZ_ARYI01000010.1"/>
</dbReference>
<name>A0A059FMZ8_9PROT</name>
<reference evidence="1 2" key="1">
    <citation type="submission" date="2013-04" db="EMBL/GenBank/DDBJ databases">
        <title>Hyphomonas hirschiana VP5 Genome Sequencing.</title>
        <authorList>
            <person name="Lai Q."/>
            <person name="Shao Z."/>
        </authorList>
    </citation>
    <scope>NUCLEOTIDE SEQUENCE [LARGE SCALE GENOMIC DNA]</scope>
    <source>
        <strain evidence="1 2">VP5</strain>
    </source>
</reference>
<accession>A0A059FMZ8</accession>
<evidence type="ECO:0000313" key="2">
    <source>
        <dbReference type="Proteomes" id="UP000025061"/>
    </source>
</evidence>
<protein>
    <submittedName>
        <fullName evidence="1">Uncharacterized protein</fullName>
    </submittedName>
</protein>
<sequence>MSRFDELVATVEIYQNLAEENYNRIRRLAEEVRSGLCDYLGASDGICVHLVPPTGQFEPRSYGDQAFSIPPRGFRPLGPVSFGLAVRVTKTHDWLRLAMHCRKAGDSFVVSIEQGAEYEFQLPIREEDSGPFNSHIFEHIQGWFTENIERYREGSYGARAIGFDFSQPESKIAFDV</sequence>
<comment type="caution">
    <text evidence="1">The sequence shown here is derived from an EMBL/GenBank/DDBJ whole genome shotgun (WGS) entry which is preliminary data.</text>
</comment>
<evidence type="ECO:0000313" key="1">
    <source>
        <dbReference type="EMBL" id="KCZ91982.1"/>
    </source>
</evidence>
<dbReference type="OrthoDB" id="7630099at2"/>
<proteinExistence type="predicted"/>
<keyword evidence="2" id="KW-1185">Reference proteome</keyword>
<gene>
    <name evidence="1" type="ORF">HHI_12154</name>
</gene>